<keyword evidence="2" id="KW-1185">Reference proteome</keyword>
<gene>
    <name evidence="1" type="ORF">CVP04_04955</name>
</gene>
<dbReference type="GO" id="GO:0002143">
    <property type="term" value="P:tRNA wobble position uridine thiolation"/>
    <property type="evidence" value="ECO:0007669"/>
    <property type="project" value="InterPro"/>
</dbReference>
<name>A0A2M8RWF4_9PAST</name>
<dbReference type="InterPro" id="IPR007215">
    <property type="entry name" value="Sulphur_relay_TusB/DsrH"/>
</dbReference>
<evidence type="ECO:0000313" key="2">
    <source>
        <dbReference type="Proteomes" id="UP000230282"/>
    </source>
</evidence>
<dbReference type="GO" id="GO:0005737">
    <property type="term" value="C:cytoplasm"/>
    <property type="evidence" value="ECO:0007669"/>
    <property type="project" value="InterPro"/>
</dbReference>
<dbReference type="OrthoDB" id="7064722at2"/>
<accession>A0A2M8RWF4</accession>
<proteinExistence type="predicted"/>
<reference evidence="1 2" key="1">
    <citation type="submission" date="2017-11" db="EMBL/GenBank/DDBJ databases">
        <title>Reclassification of Bisgaard taxon 5 as Caviibacterium pharyngocola gen. nov., sp. nov.</title>
        <authorList>
            <person name="Christensen H."/>
        </authorList>
    </citation>
    <scope>NUCLEOTIDE SEQUENCE [LARGE SCALE GENOMIC DNA]</scope>
    <source>
        <strain evidence="1 2">7_3</strain>
    </source>
</reference>
<organism evidence="1 2">
    <name type="scientific">Caviibacterium pharyngocola</name>
    <dbReference type="NCBI Taxonomy" id="28159"/>
    <lineage>
        <taxon>Bacteria</taxon>
        <taxon>Pseudomonadati</taxon>
        <taxon>Pseudomonadota</taxon>
        <taxon>Gammaproteobacteria</taxon>
        <taxon>Pasteurellales</taxon>
        <taxon>Pasteurellaceae</taxon>
        <taxon>Caviibacterium</taxon>
    </lineage>
</organism>
<protein>
    <recommendedName>
        <fullName evidence="3">Sulfurtransferase complex subunit TusB</fullName>
    </recommendedName>
</protein>
<sequence length="95" mass="10900">MLFTFSQATYSSAELESYLLGASEQDCLVLWQDGVLLPLKYPNIFNRLTTTCYALENDLQARNLTEFTRSFAKVRSISFTELVTLTERYTPQMAL</sequence>
<evidence type="ECO:0000313" key="1">
    <source>
        <dbReference type="EMBL" id="PJG83220.1"/>
    </source>
</evidence>
<dbReference type="Pfam" id="PF04077">
    <property type="entry name" value="DsrH"/>
    <property type="match status" value="1"/>
</dbReference>
<dbReference type="InterPro" id="IPR027396">
    <property type="entry name" value="DsrEFH-like"/>
</dbReference>
<dbReference type="EMBL" id="PHGZ01000010">
    <property type="protein sequence ID" value="PJG83220.1"/>
    <property type="molecule type" value="Genomic_DNA"/>
</dbReference>
<dbReference type="AlphaFoldDB" id="A0A2M8RWF4"/>
<dbReference type="RefSeq" id="WP_100296414.1">
    <property type="nucleotide sequence ID" value="NZ_PHGZ01000010.1"/>
</dbReference>
<dbReference type="Proteomes" id="UP000230282">
    <property type="component" value="Unassembled WGS sequence"/>
</dbReference>
<dbReference type="SUPFAM" id="SSF75169">
    <property type="entry name" value="DsrEFH-like"/>
    <property type="match status" value="1"/>
</dbReference>
<comment type="caution">
    <text evidence="1">The sequence shown here is derived from an EMBL/GenBank/DDBJ whole genome shotgun (WGS) entry which is preliminary data.</text>
</comment>
<dbReference type="Gene3D" id="3.40.1260.10">
    <property type="entry name" value="DsrEFH-like"/>
    <property type="match status" value="1"/>
</dbReference>
<evidence type="ECO:0008006" key="3">
    <source>
        <dbReference type="Google" id="ProtNLM"/>
    </source>
</evidence>